<feature type="transmembrane region" description="Helical" evidence="1">
    <location>
        <begin position="251"/>
        <end position="269"/>
    </location>
</feature>
<keyword evidence="1" id="KW-0472">Membrane</keyword>
<dbReference type="GO" id="GO:0016747">
    <property type="term" value="F:acyltransferase activity, transferring groups other than amino-acyl groups"/>
    <property type="evidence" value="ECO:0007669"/>
    <property type="project" value="InterPro"/>
</dbReference>
<reference evidence="4" key="1">
    <citation type="submission" date="2023-06" db="EMBL/GenBank/DDBJ databases">
        <authorList>
            <person name="Zeman M."/>
            <person name="Kubasova T."/>
            <person name="Jahodarova E."/>
            <person name="Nykrynova M."/>
            <person name="Rychlik I."/>
        </authorList>
    </citation>
    <scope>NUCLEOTIDE SEQUENCE</scope>
    <source>
        <strain evidence="4">ET15</strain>
        <strain evidence="3">ET37</strain>
    </source>
</reference>
<feature type="domain" description="Acyltransferase 3" evidence="2">
    <location>
        <begin position="14"/>
        <end position="359"/>
    </location>
</feature>
<keyword evidence="1" id="KW-1133">Transmembrane helix</keyword>
<proteinExistence type="predicted"/>
<name>A0AAW7JMS5_9BACT</name>
<feature type="transmembrane region" description="Helical" evidence="1">
    <location>
        <begin position="44"/>
        <end position="66"/>
    </location>
</feature>
<keyword evidence="1" id="KW-0812">Transmembrane</keyword>
<dbReference type="Proteomes" id="UP001168478">
    <property type="component" value="Unassembled WGS sequence"/>
</dbReference>
<dbReference type="PANTHER" id="PTHR23028">
    <property type="entry name" value="ACETYLTRANSFERASE"/>
    <property type="match status" value="1"/>
</dbReference>
<dbReference type="Pfam" id="PF01757">
    <property type="entry name" value="Acyl_transf_3"/>
    <property type="match status" value="1"/>
</dbReference>
<dbReference type="InterPro" id="IPR002656">
    <property type="entry name" value="Acyl_transf_3_dom"/>
</dbReference>
<dbReference type="EC" id="2.3.-.-" evidence="4"/>
<feature type="transmembrane region" description="Helical" evidence="1">
    <location>
        <begin position="175"/>
        <end position="201"/>
    </location>
</feature>
<evidence type="ECO:0000259" key="2">
    <source>
        <dbReference type="Pfam" id="PF01757"/>
    </source>
</evidence>
<feature type="transmembrane region" description="Helical" evidence="1">
    <location>
        <begin position="275"/>
        <end position="297"/>
    </location>
</feature>
<keyword evidence="4" id="KW-0012">Acyltransferase</keyword>
<comment type="caution">
    <text evidence="4">The sequence shown here is derived from an EMBL/GenBank/DDBJ whole genome shotgun (WGS) entry which is preliminary data.</text>
</comment>
<feature type="transmembrane region" description="Helical" evidence="1">
    <location>
        <begin position="309"/>
        <end position="332"/>
    </location>
</feature>
<evidence type="ECO:0000313" key="4">
    <source>
        <dbReference type="EMBL" id="MDN0024683.1"/>
    </source>
</evidence>
<dbReference type="Proteomes" id="UP001167831">
    <property type="component" value="Unassembled WGS sequence"/>
</dbReference>
<dbReference type="EMBL" id="JAUEIE010000002">
    <property type="protein sequence ID" value="MDN0021924.1"/>
    <property type="molecule type" value="Genomic_DNA"/>
</dbReference>
<dbReference type="EMBL" id="JAUEIF010000002">
    <property type="protein sequence ID" value="MDN0024683.1"/>
    <property type="molecule type" value="Genomic_DNA"/>
</dbReference>
<evidence type="ECO:0000313" key="3">
    <source>
        <dbReference type="EMBL" id="MDN0021924.1"/>
    </source>
</evidence>
<gene>
    <name evidence="3" type="ORF">QVN81_02620</name>
    <name evidence="4" type="ORF">QVN84_03980</name>
</gene>
<feature type="transmembrane region" description="Helical" evidence="1">
    <location>
        <begin position="86"/>
        <end position="105"/>
    </location>
</feature>
<feature type="transmembrane region" description="Helical" evidence="1">
    <location>
        <begin position="344"/>
        <end position="368"/>
    </location>
</feature>
<keyword evidence="5" id="KW-1185">Reference proteome</keyword>
<organism evidence="4 6">
    <name type="scientific">Leyella lascolaii</name>
    <dbReference type="NCBI Taxonomy" id="1776379"/>
    <lineage>
        <taxon>Bacteria</taxon>
        <taxon>Pseudomonadati</taxon>
        <taxon>Bacteroidota</taxon>
        <taxon>Bacteroidia</taxon>
        <taxon>Bacteroidales</taxon>
        <taxon>Prevotellaceae</taxon>
        <taxon>Leyella</taxon>
    </lineage>
</organism>
<dbReference type="RefSeq" id="WP_289824648.1">
    <property type="nucleotide sequence ID" value="NZ_JAUEIE010000002.1"/>
</dbReference>
<dbReference type="PANTHER" id="PTHR23028:SF134">
    <property type="entry name" value="PUTATIVE (AFU_ORTHOLOGUE AFUA_4G08520)-RELATED"/>
    <property type="match status" value="1"/>
</dbReference>
<dbReference type="AlphaFoldDB" id="A0AAW7JMS5"/>
<protein>
    <submittedName>
        <fullName evidence="4">Acyltransferase</fullName>
        <ecNumber evidence="4">2.3.-.-</ecNumber>
    </submittedName>
</protein>
<evidence type="ECO:0000256" key="1">
    <source>
        <dbReference type="SAM" id="Phobius"/>
    </source>
</evidence>
<accession>A0AAW7JMS5</accession>
<feature type="transmembrane region" description="Helical" evidence="1">
    <location>
        <begin position="117"/>
        <end position="137"/>
    </location>
</feature>
<reference evidence="4" key="2">
    <citation type="submission" date="2023-08" db="EMBL/GenBank/DDBJ databases">
        <title>Identification and characterization of horizontal gene transfer across gut microbiota members of farm animals based on homology search.</title>
        <authorList>
            <person name="Schwarzerova J."/>
            <person name="Nykrynova M."/>
            <person name="Jureckova K."/>
            <person name="Cejkova D."/>
            <person name="Rychlik I."/>
        </authorList>
    </citation>
    <scope>NUCLEOTIDE SEQUENCE</scope>
    <source>
        <strain evidence="4">ET15</strain>
        <strain evidence="3">ET37</strain>
    </source>
</reference>
<evidence type="ECO:0000313" key="6">
    <source>
        <dbReference type="Proteomes" id="UP001168478"/>
    </source>
</evidence>
<feature type="transmembrane region" description="Helical" evidence="1">
    <location>
        <begin position="221"/>
        <end position="239"/>
    </location>
</feature>
<evidence type="ECO:0000313" key="5">
    <source>
        <dbReference type="Proteomes" id="UP001167831"/>
    </source>
</evidence>
<keyword evidence="4" id="KW-0808">Transferase</keyword>
<sequence>MSNSYIASKPRYEILDGLRGVAAVIVVLFHMFECYSPGTLEQIINHGYLAVDFFFALSGFVISYAYDNRWDKMTMTDFFKRRIIRLHPMVVFGTLFGACFFYINACDSFPVIETVPWYFFLLAIVWCLTLLPIPAWLDMRGTVVTNPFTDPVWSLQFEYIANIIYAFILRHLSKLAIAILCVVAAFFTVTLTMNIDLFGFLGTRTWAAYTVIGGWSFELPQIYIGLVRLATPFLLGILVARTGRFITIGNAFFWCALLVVGVTACPRLGGEEHMWMNGIYESAVIIIAFPLILCIGAGSKIRGRKAYRLCNFLGDISYPLYLTHIIYIYMLYNFKNNHPDAPQSMIICVCAGLFIASLFTAYAALKLYDMPVREYLKKRWFGGKRTEKNIEKK</sequence>
<dbReference type="InterPro" id="IPR050879">
    <property type="entry name" value="Acyltransferase_3"/>
</dbReference>
<feature type="transmembrane region" description="Helical" evidence="1">
    <location>
        <begin position="12"/>
        <end position="32"/>
    </location>
</feature>